<dbReference type="EMBL" id="JANCLU010000024">
    <property type="protein sequence ID" value="MCP8940621.1"/>
    <property type="molecule type" value="Genomic_DNA"/>
</dbReference>
<dbReference type="EC" id="2.7.1.12" evidence="3 9"/>
<accession>A0ABT1LGJ3</accession>
<sequence>MSGADKTAPVSVVVIMGVSSSGKTTTASLLSERLGWPFRDADSFHPPANVEKMSRGVPLTDADRAPWLEAIAAWIRQRIASGEPGIVTCSALKRAYRDVLMAGNDGARLVHLVGDRALIGDRMARRRDHFMPTSLLDSQFATLEPPAPEENVLSVPVSQSPAQVAETIIAALGLRKR</sequence>
<evidence type="ECO:0000256" key="1">
    <source>
        <dbReference type="ARBA" id="ARBA00004761"/>
    </source>
</evidence>
<dbReference type="PANTHER" id="PTHR43442:SF3">
    <property type="entry name" value="GLUCONOKINASE-RELATED"/>
    <property type="match status" value="1"/>
</dbReference>
<dbReference type="InterPro" id="IPR027417">
    <property type="entry name" value="P-loop_NTPase"/>
</dbReference>
<keyword evidence="4 9" id="KW-0808">Transferase</keyword>
<comment type="pathway">
    <text evidence="1">Carbohydrate acid metabolism.</text>
</comment>
<evidence type="ECO:0000256" key="3">
    <source>
        <dbReference type="ARBA" id="ARBA00012054"/>
    </source>
</evidence>
<keyword evidence="11" id="KW-1185">Reference proteome</keyword>
<keyword evidence="7 9" id="KW-0067">ATP-binding</keyword>
<dbReference type="CDD" id="cd02021">
    <property type="entry name" value="GntK"/>
    <property type="match status" value="1"/>
</dbReference>
<reference evidence="10 11" key="1">
    <citation type="submission" date="2022-07" db="EMBL/GenBank/DDBJ databases">
        <authorList>
            <person name="Li W.-J."/>
            <person name="Deng Q.-Q."/>
        </authorList>
    </citation>
    <scope>NUCLEOTIDE SEQUENCE [LARGE SCALE GENOMIC DNA]</scope>
    <source>
        <strain evidence="10 11">SYSU M60028</strain>
    </source>
</reference>
<evidence type="ECO:0000313" key="11">
    <source>
        <dbReference type="Proteomes" id="UP001205890"/>
    </source>
</evidence>
<proteinExistence type="inferred from homology"/>
<comment type="similarity">
    <text evidence="2 9">Belongs to the gluconokinase GntK/GntV family.</text>
</comment>
<gene>
    <name evidence="10" type="ORF">NK718_19010</name>
</gene>
<dbReference type="PANTHER" id="PTHR43442">
    <property type="entry name" value="GLUCONOKINASE-RELATED"/>
    <property type="match status" value="1"/>
</dbReference>
<evidence type="ECO:0000256" key="4">
    <source>
        <dbReference type="ARBA" id="ARBA00022679"/>
    </source>
</evidence>
<dbReference type="Proteomes" id="UP001205890">
    <property type="component" value="Unassembled WGS sequence"/>
</dbReference>
<protein>
    <recommendedName>
        <fullName evidence="3 9">Gluconokinase</fullName>
        <ecNumber evidence="3 9">2.7.1.12</ecNumber>
    </recommendedName>
</protein>
<name>A0ABT1LGJ3_9HYPH</name>
<dbReference type="NCBIfam" id="TIGR01313">
    <property type="entry name" value="therm_gnt_kin"/>
    <property type="match status" value="1"/>
</dbReference>
<evidence type="ECO:0000256" key="6">
    <source>
        <dbReference type="ARBA" id="ARBA00022777"/>
    </source>
</evidence>
<dbReference type="RefSeq" id="WP_254745558.1">
    <property type="nucleotide sequence ID" value="NZ_JANCLU010000024.1"/>
</dbReference>
<keyword evidence="5 9" id="KW-0547">Nucleotide-binding</keyword>
<comment type="catalytic activity">
    <reaction evidence="8 9">
        <text>D-gluconate + ATP = 6-phospho-D-gluconate + ADP + H(+)</text>
        <dbReference type="Rhea" id="RHEA:19433"/>
        <dbReference type="ChEBI" id="CHEBI:15378"/>
        <dbReference type="ChEBI" id="CHEBI:18391"/>
        <dbReference type="ChEBI" id="CHEBI:30616"/>
        <dbReference type="ChEBI" id="CHEBI:58759"/>
        <dbReference type="ChEBI" id="CHEBI:456216"/>
        <dbReference type="EC" id="2.7.1.12"/>
    </reaction>
</comment>
<dbReference type="Gene3D" id="3.40.50.300">
    <property type="entry name" value="P-loop containing nucleotide triphosphate hydrolases"/>
    <property type="match status" value="1"/>
</dbReference>
<evidence type="ECO:0000256" key="5">
    <source>
        <dbReference type="ARBA" id="ARBA00022741"/>
    </source>
</evidence>
<dbReference type="Pfam" id="PF13671">
    <property type="entry name" value="AAA_33"/>
    <property type="match status" value="1"/>
</dbReference>
<comment type="caution">
    <text evidence="10">The sequence shown here is derived from an EMBL/GenBank/DDBJ whole genome shotgun (WGS) entry which is preliminary data.</text>
</comment>
<organism evidence="10 11">
    <name type="scientific">Alsobacter ponti</name>
    <dbReference type="NCBI Taxonomy" id="2962936"/>
    <lineage>
        <taxon>Bacteria</taxon>
        <taxon>Pseudomonadati</taxon>
        <taxon>Pseudomonadota</taxon>
        <taxon>Alphaproteobacteria</taxon>
        <taxon>Hyphomicrobiales</taxon>
        <taxon>Alsobacteraceae</taxon>
        <taxon>Alsobacter</taxon>
    </lineage>
</organism>
<evidence type="ECO:0000256" key="9">
    <source>
        <dbReference type="RuleBase" id="RU363066"/>
    </source>
</evidence>
<evidence type="ECO:0000313" key="10">
    <source>
        <dbReference type="EMBL" id="MCP8940621.1"/>
    </source>
</evidence>
<dbReference type="InterPro" id="IPR006001">
    <property type="entry name" value="Therm_gnt_kin"/>
</dbReference>
<dbReference type="SUPFAM" id="SSF52540">
    <property type="entry name" value="P-loop containing nucleoside triphosphate hydrolases"/>
    <property type="match status" value="1"/>
</dbReference>
<evidence type="ECO:0000256" key="2">
    <source>
        <dbReference type="ARBA" id="ARBA00008420"/>
    </source>
</evidence>
<keyword evidence="6 9" id="KW-0418">Kinase</keyword>
<evidence type="ECO:0000256" key="7">
    <source>
        <dbReference type="ARBA" id="ARBA00022840"/>
    </source>
</evidence>
<evidence type="ECO:0000256" key="8">
    <source>
        <dbReference type="ARBA" id="ARBA00048090"/>
    </source>
</evidence>